<organism evidence="3 4">
    <name type="scientific">Absidia repens</name>
    <dbReference type="NCBI Taxonomy" id="90262"/>
    <lineage>
        <taxon>Eukaryota</taxon>
        <taxon>Fungi</taxon>
        <taxon>Fungi incertae sedis</taxon>
        <taxon>Mucoromycota</taxon>
        <taxon>Mucoromycotina</taxon>
        <taxon>Mucoromycetes</taxon>
        <taxon>Mucorales</taxon>
        <taxon>Cunninghamellaceae</taxon>
        <taxon>Absidia</taxon>
    </lineage>
</organism>
<feature type="compositionally biased region" description="Polar residues" evidence="1">
    <location>
        <begin position="356"/>
        <end position="366"/>
    </location>
</feature>
<feature type="transmembrane region" description="Helical" evidence="2">
    <location>
        <begin position="106"/>
        <end position="123"/>
    </location>
</feature>
<feature type="transmembrane region" description="Helical" evidence="2">
    <location>
        <begin position="201"/>
        <end position="220"/>
    </location>
</feature>
<feature type="transmembrane region" description="Helical" evidence="2">
    <location>
        <begin position="303"/>
        <end position="329"/>
    </location>
</feature>
<comment type="caution">
    <text evidence="3">The sequence shown here is derived from an EMBL/GenBank/DDBJ whole genome shotgun (WGS) entry which is preliminary data.</text>
</comment>
<keyword evidence="4" id="KW-1185">Reference proteome</keyword>
<proteinExistence type="predicted"/>
<dbReference type="OrthoDB" id="2277996at2759"/>
<sequence>MSMVMNGRKIASFFKKSTERPQSGLSRWIAPGWIVTVSIVQTITTMVFVSLFFITHDLRQISTCVLYVKNFGYAQYDLVSLGLLVAGPIYQCILCIEALFQRRASCLYAMLAFELWLAIYSGIQSYQHSAIIEKAAECQYNVNLLNELTPATTTEPMISYSIVGVTCACFVLFIFLAIYFRTSFQQSMDPVHGALASLLKIDFYLVFAYSIQLLPVPMLMTPTDDDDMAAGVVGIAEIVLVFGISCVIFLLAWSMVLVTWNPVSWWRVMLHMAGLAVFCLAGITYLCYRLVRFVLDPRTLVIRYALVLTSVCLIIVLLLTMSIVTTCAVQQWNMRSYPQQQVDAVTQILAEDHKQPQSQKGSSVNVETEDRKGKEQFNGVDKAPLAPGDDNDDDICLFLTPQTSRIKPEL</sequence>
<reference evidence="3 4" key="1">
    <citation type="submission" date="2016-07" db="EMBL/GenBank/DDBJ databases">
        <title>Pervasive Adenine N6-methylation of Active Genes in Fungi.</title>
        <authorList>
            <consortium name="DOE Joint Genome Institute"/>
            <person name="Mondo S.J."/>
            <person name="Dannebaum R.O."/>
            <person name="Kuo R.C."/>
            <person name="Labutti K."/>
            <person name="Haridas S."/>
            <person name="Kuo A."/>
            <person name="Salamov A."/>
            <person name="Ahrendt S.R."/>
            <person name="Lipzen A."/>
            <person name="Sullivan W."/>
            <person name="Andreopoulos W.B."/>
            <person name="Clum A."/>
            <person name="Lindquist E."/>
            <person name="Daum C."/>
            <person name="Ramamoorthy G.K."/>
            <person name="Gryganskyi A."/>
            <person name="Culley D."/>
            <person name="Magnuson J.K."/>
            <person name="James T.Y."/>
            <person name="O'Malley M.A."/>
            <person name="Stajich J.E."/>
            <person name="Spatafora J.W."/>
            <person name="Visel A."/>
            <person name="Grigoriev I.V."/>
        </authorList>
    </citation>
    <scope>NUCLEOTIDE SEQUENCE [LARGE SCALE GENOMIC DNA]</scope>
    <source>
        <strain evidence="3 4">NRRL 1336</strain>
    </source>
</reference>
<dbReference type="Proteomes" id="UP000193560">
    <property type="component" value="Unassembled WGS sequence"/>
</dbReference>
<feature type="transmembrane region" description="Helical" evidence="2">
    <location>
        <begin position="74"/>
        <end position="94"/>
    </location>
</feature>
<feature type="transmembrane region" description="Helical" evidence="2">
    <location>
        <begin position="28"/>
        <end position="54"/>
    </location>
</feature>
<gene>
    <name evidence="3" type="ORF">BCR42DRAFT_475713</name>
</gene>
<feature type="region of interest" description="Disordered" evidence="1">
    <location>
        <begin position="353"/>
        <end position="394"/>
    </location>
</feature>
<evidence type="ECO:0000256" key="2">
    <source>
        <dbReference type="SAM" id="Phobius"/>
    </source>
</evidence>
<evidence type="ECO:0008006" key="5">
    <source>
        <dbReference type="Google" id="ProtNLM"/>
    </source>
</evidence>
<keyword evidence="2" id="KW-1133">Transmembrane helix</keyword>
<name>A0A1X2HKS9_9FUNG</name>
<evidence type="ECO:0000313" key="3">
    <source>
        <dbReference type="EMBL" id="ORY99837.1"/>
    </source>
</evidence>
<keyword evidence="2" id="KW-0472">Membrane</keyword>
<accession>A0A1X2HKS9</accession>
<feature type="transmembrane region" description="Helical" evidence="2">
    <location>
        <begin position="232"/>
        <end position="256"/>
    </location>
</feature>
<feature type="transmembrane region" description="Helical" evidence="2">
    <location>
        <begin position="268"/>
        <end position="291"/>
    </location>
</feature>
<keyword evidence="2" id="KW-0812">Transmembrane</keyword>
<evidence type="ECO:0000313" key="4">
    <source>
        <dbReference type="Proteomes" id="UP000193560"/>
    </source>
</evidence>
<evidence type="ECO:0000256" key="1">
    <source>
        <dbReference type="SAM" id="MobiDB-lite"/>
    </source>
</evidence>
<dbReference type="AlphaFoldDB" id="A0A1X2HKS9"/>
<protein>
    <recommendedName>
        <fullName evidence="5">Transmembrane protein</fullName>
    </recommendedName>
</protein>
<dbReference type="EMBL" id="MCGE01000058">
    <property type="protein sequence ID" value="ORY99837.1"/>
    <property type="molecule type" value="Genomic_DNA"/>
</dbReference>
<feature type="transmembrane region" description="Helical" evidence="2">
    <location>
        <begin position="157"/>
        <end position="180"/>
    </location>
</feature>